<sequence>METLCCFPSMYNENTLGALFTISLGPAWEGVTGAIERKEFAEKRKMSKKISLVMKTGKYKGYDADTSIKERIYHPTPRAAKFLALVLTKELKKNSSGSINVIS</sequence>
<dbReference type="EMBL" id="BMAW01109669">
    <property type="protein sequence ID" value="GFT39456.1"/>
    <property type="molecule type" value="Genomic_DNA"/>
</dbReference>
<accession>A0A8X6NZE6</accession>
<proteinExistence type="predicted"/>
<organism evidence="1 2">
    <name type="scientific">Nephila pilipes</name>
    <name type="common">Giant wood spider</name>
    <name type="synonym">Nephila maculata</name>
    <dbReference type="NCBI Taxonomy" id="299642"/>
    <lineage>
        <taxon>Eukaryota</taxon>
        <taxon>Metazoa</taxon>
        <taxon>Ecdysozoa</taxon>
        <taxon>Arthropoda</taxon>
        <taxon>Chelicerata</taxon>
        <taxon>Arachnida</taxon>
        <taxon>Araneae</taxon>
        <taxon>Araneomorphae</taxon>
        <taxon>Entelegynae</taxon>
        <taxon>Araneoidea</taxon>
        <taxon>Nephilidae</taxon>
        <taxon>Nephila</taxon>
    </lineage>
</organism>
<dbReference type="AlphaFoldDB" id="A0A8X6NZE6"/>
<evidence type="ECO:0000313" key="1">
    <source>
        <dbReference type="EMBL" id="GFT39456.1"/>
    </source>
</evidence>
<evidence type="ECO:0000313" key="2">
    <source>
        <dbReference type="Proteomes" id="UP000887013"/>
    </source>
</evidence>
<comment type="caution">
    <text evidence="1">The sequence shown here is derived from an EMBL/GenBank/DDBJ whole genome shotgun (WGS) entry which is preliminary data.</text>
</comment>
<keyword evidence="2" id="KW-1185">Reference proteome</keyword>
<protein>
    <submittedName>
        <fullName evidence="1">Uncharacterized protein</fullName>
    </submittedName>
</protein>
<dbReference type="Proteomes" id="UP000887013">
    <property type="component" value="Unassembled WGS sequence"/>
</dbReference>
<name>A0A8X6NZE6_NEPPI</name>
<reference evidence="1" key="1">
    <citation type="submission" date="2020-08" db="EMBL/GenBank/DDBJ databases">
        <title>Multicomponent nature underlies the extraordinary mechanical properties of spider dragline silk.</title>
        <authorList>
            <person name="Kono N."/>
            <person name="Nakamura H."/>
            <person name="Mori M."/>
            <person name="Yoshida Y."/>
            <person name="Ohtoshi R."/>
            <person name="Malay A.D."/>
            <person name="Moran D.A.P."/>
            <person name="Tomita M."/>
            <person name="Numata K."/>
            <person name="Arakawa K."/>
        </authorList>
    </citation>
    <scope>NUCLEOTIDE SEQUENCE</scope>
</reference>
<gene>
    <name evidence="1" type="ORF">NPIL_354621</name>
</gene>